<feature type="transmembrane region" description="Helical" evidence="1">
    <location>
        <begin position="30"/>
        <end position="53"/>
    </location>
</feature>
<keyword evidence="1" id="KW-1133">Transmembrane helix</keyword>
<sequence length="154" mass="17080">WAVAAVLLGLTSYRIHTTESIRRHSFYEPIIVELLASACLTIVWTPIAGTLVLSEYSTSHRSSSFRTEMLGSFALWVIWLVGAVDTTNRIIPGENYCRRGKQCRILTTILAFSWIGWSFLTIIGALGLMYYAHSSGQQAPIRDREKAAEAAGPS</sequence>
<dbReference type="Proteomes" id="UP000812287">
    <property type="component" value="Unassembled WGS sequence"/>
</dbReference>
<dbReference type="EMBL" id="MU250523">
    <property type="protein sequence ID" value="KAG7453237.1"/>
    <property type="molecule type" value="Genomic_DNA"/>
</dbReference>
<feature type="transmembrane region" description="Helical" evidence="1">
    <location>
        <begin position="111"/>
        <end position="132"/>
    </location>
</feature>
<organism evidence="2 3">
    <name type="scientific">Guyanagaster necrorhizus</name>
    <dbReference type="NCBI Taxonomy" id="856835"/>
    <lineage>
        <taxon>Eukaryota</taxon>
        <taxon>Fungi</taxon>
        <taxon>Dikarya</taxon>
        <taxon>Basidiomycota</taxon>
        <taxon>Agaricomycotina</taxon>
        <taxon>Agaricomycetes</taxon>
        <taxon>Agaricomycetidae</taxon>
        <taxon>Agaricales</taxon>
        <taxon>Marasmiineae</taxon>
        <taxon>Physalacriaceae</taxon>
        <taxon>Guyanagaster</taxon>
    </lineage>
</organism>
<gene>
    <name evidence="2" type="ORF">BT62DRAFT_879457</name>
</gene>
<name>A0A9P7W6T6_9AGAR</name>
<evidence type="ECO:0000313" key="3">
    <source>
        <dbReference type="Proteomes" id="UP000812287"/>
    </source>
</evidence>
<feature type="non-terminal residue" evidence="2">
    <location>
        <position position="1"/>
    </location>
</feature>
<keyword evidence="1" id="KW-0472">Membrane</keyword>
<evidence type="ECO:0008006" key="4">
    <source>
        <dbReference type="Google" id="ProtNLM"/>
    </source>
</evidence>
<dbReference type="GeneID" id="66104887"/>
<proteinExistence type="predicted"/>
<dbReference type="OrthoDB" id="3227739at2759"/>
<dbReference type="AlphaFoldDB" id="A0A9P7W6T6"/>
<evidence type="ECO:0000313" key="2">
    <source>
        <dbReference type="EMBL" id="KAG7453237.1"/>
    </source>
</evidence>
<keyword evidence="3" id="KW-1185">Reference proteome</keyword>
<comment type="caution">
    <text evidence="2">The sequence shown here is derived from an EMBL/GenBank/DDBJ whole genome shotgun (WGS) entry which is preliminary data.</text>
</comment>
<reference evidence="2" key="1">
    <citation type="submission" date="2020-11" db="EMBL/GenBank/DDBJ databases">
        <title>Adaptations for nitrogen fixation in a non-lichenized fungal sporocarp promotes dispersal by wood-feeding termites.</title>
        <authorList>
            <consortium name="DOE Joint Genome Institute"/>
            <person name="Koch R.A."/>
            <person name="Yoon G."/>
            <person name="Arayal U."/>
            <person name="Lail K."/>
            <person name="Amirebrahimi M."/>
            <person name="Labutti K."/>
            <person name="Lipzen A."/>
            <person name="Riley R."/>
            <person name="Barry K."/>
            <person name="Henrissat B."/>
            <person name="Grigoriev I.V."/>
            <person name="Herr J.R."/>
            <person name="Aime M.C."/>
        </authorList>
    </citation>
    <scope>NUCLEOTIDE SEQUENCE</scope>
    <source>
        <strain evidence="2">MCA 3950</strain>
    </source>
</reference>
<feature type="transmembrane region" description="Helical" evidence="1">
    <location>
        <begin position="73"/>
        <end position="91"/>
    </location>
</feature>
<dbReference type="RefSeq" id="XP_043046737.1">
    <property type="nucleotide sequence ID" value="XM_043182590.1"/>
</dbReference>
<keyword evidence="1" id="KW-0812">Transmembrane</keyword>
<accession>A0A9P7W6T6</accession>
<evidence type="ECO:0000256" key="1">
    <source>
        <dbReference type="SAM" id="Phobius"/>
    </source>
</evidence>
<protein>
    <recommendedName>
        <fullName evidence="4">MARVEL domain-containing protein</fullName>
    </recommendedName>
</protein>